<dbReference type="PRINTS" id="PR00328">
    <property type="entry name" value="SAR1GTPBP"/>
</dbReference>
<evidence type="ECO:0000313" key="18">
    <source>
        <dbReference type="EMBL" id="TPP49531.1"/>
    </source>
</evidence>
<dbReference type="FunFam" id="3.40.50.300:FF:000281">
    <property type="entry name" value="ADP-ribosylation factor-like protein 3"/>
    <property type="match status" value="1"/>
</dbReference>
<reference evidence="19" key="3">
    <citation type="submission" date="2011-02" db="EMBL/GenBank/DDBJ databases">
        <title>Whole genome sequencing of Leishmania donovani clinical lines reveals dynamic variation related to drug resistance.</title>
        <authorList>
            <person name="Downing T."/>
            <person name="Imamura H."/>
            <person name="Sanders M."/>
            <person name="Decuypere S."/>
            <person name="Hertz-Fowler C."/>
            <person name="Clark T.G."/>
            <person name="Rijal S."/>
            <person name="Sundar S."/>
            <person name="Quail M.A."/>
            <person name="De Doncker S."/>
            <person name="Maes I."/>
            <person name="Vanaerschot M."/>
            <person name="Stark O."/>
            <person name="Schonian G."/>
            <person name="Dujardin J.C."/>
            <person name="Berriman M."/>
        </authorList>
    </citation>
    <scope>NUCLEOTIDE SEQUENCE [LARGE SCALE GENOMIC DNA]</scope>
    <source>
        <strain evidence="19">BPK282A1</strain>
    </source>
</reference>
<keyword evidence="7" id="KW-0333">Golgi apparatus</keyword>
<proteinExistence type="inferred from homology"/>
<evidence type="ECO:0000313" key="21">
    <source>
        <dbReference type="Proteomes" id="UP000318447"/>
    </source>
</evidence>
<dbReference type="Proteomes" id="UP000008980">
    <property type="component" value="Chromosome 36"/>
</dbReference>
<dbReference type="KEGG" id="ldo:LDBPK_366490"/>
<keyword evidence="4" id="KW-0519">Myristate</keyword>
<dbReference type="EMBL" id="CP029535">
    <property type="protein sequence ID" value="AYU84008.1"/>
    <property type="molecule type" value="Genomic_DNA"/>
</dbReference>
<dbReference type="GO" id="GO:0003924">
    <property type="term" value="F:GTPase activity"/>
    <property type="evidence" value="ECO:0007669"/>
    <property type="project" value="InterPro"/>
</dbReference>
<keyword evidence="3" id="KW-0813">Transport</keyword>
<dbReference type="SMART" id="SM00177">
    <property type="entry name" value="ARF"/>
    <property type="match status" value="1"/>
</dbReference>
<dbReference type="Proteomes" id="UP000274082">
    <property type="component" value="Chromosome 36"/>
</dbReference>
<dbReference type="EMBL" id="RHLD01000001">
    <property type="protein sequence ID" value="TPP49531.1"/>
    <property type="molecule type" value="Genomic_DNA"/>
</dbReference>
<evidence type="ECO:0000256" key="7">
    <source>
        <dbReference type="ARBA" id="ARBA00023034"/>
    </source>
</evidence>
<dbReference type="InterPro" id="IPR005225">
    <property type="entry name" value="Small_GTP-bd"/>
</dbReference>
<evidence type="ECO:0000256" key="3">
    <source>
        <dbReference type="ARBA" id="ARBA00022448"/>
    </source>
</evidence>
<organism evidence="14 20">
    <name type="scientific">Leishmania donovani</name>
    <dbReference type="NCBI Taxonomy" id="5661"/>
    <lineage>
        <taxon>Eukaryota</taxon>
        <taxon>Discoba</taxon>
        <taxon>Euglenozoa</taxon>
        <taxon>Kinetoplastea</taxon>
        <taxon>Metakinetoplastina</taxon>
        <taxon>Trypanosomatida</taxon>
        <taxon>Trypanosomatidae</taxon>
        <taxon>Leishmaniinae</taxon>
        <taxon>Leishmania</taxon>
    </lineage>
</organism>
<feature type="binding site" evidence="12">
    <location>
        <position position="30"/>
    </location>
    <ligand>
        <name>Mg(2+)</name>
        <dbReference type="ChEBI" id="CHEBI:18420"/>
    </ligand>
</feature>
<evidence type="ECO:0000256" key="12">
    <source>
        <dbReference type="PIRSR" id="PIRSR606689-2"/>
    </source>
</evidence>
<dbReference type="VEuPathDB" id="TriTrypDB:LdBPK_366490.1"/>
<dbReference type="EMBL" id="RHLC01000054">
    <property type="protein sequence ID" value="TPP48749.1"/>
    <property type="molecule type" value="Genomic_DNA"/>
</dbReference>
<keyword evidence="12" id="KW-0479">Metal-binding</keyword>
<evidence type="ECO:0000313" key="22">
    <source>
        <dbReference type="Proteomes" id="UP000318821"/>
    </source>
</evidence>
<keyword evidence="12" id="KW-0460">Magnesium</keyword>
<dbReference type="RefSeq" id="XP_003865761.1">
    <property type="nucleotide sequence ID" value="XM_003865713.1"/>
</dbReference>
<dbReference type="InterPro" id="IPR027417">
    <property type="entry name" value="P-loop_NTPase"/>
</dbReference>
<dbReference type="NCBIfam" id="TIGR00231">
    <property type="entry name" value="small_GTP"/>
    <property type="match status" value="1"/>
</dbReference>
<dbReference type="OMA" id="GMNWICS"/>
<keyword evidence="6" id="KW-0653">Protein transport</keyword>
<dbReference type="VEuPathDB" id="TriTrypDB:LDHU3_36.8600"/>
<evidence type="ECO:0000256" key="6">
    <source>
        <dbReference type="ARBA" id="ARBA00022927"/>
    </source>
</evidence>
<comment type="similarity">
    <text evidence="2 13">Belongs to the small GTPase superfamily. Arf family.</text>
</comment>
<dbReference type="AlphaFoldDB" id="A0A3S7XC57"/>
<evidence type="ECO:0000313" key="14">
    <source>
        <dbReference type="EMBL" id="AYU84008.1"/>
    </source>
</evidence>
<dbReference type="GO" id="GO:0005794">
    <property type="term" value="C:Golgi apparatus"/>
    <property type="evidence" value="ECO:0007669"/>
    <property type="project" value="UniProtKB-SubCell"/>
</dbReference>
<dbReference type="EMBL" id="LR812656">
    <property type="protein sequence ID" value="CAC5435229.1"/>
    <property type="molecule type" value="Genomic_DNA"/>
</dbReference>
<comment type="subcellular location">
    <subcellularLocation>
        <location evidence="1">Golgi apparatus</location>
    </subcellularLocation>
</comment>
<feature type="binding site" evidence="11">
    <location>
        <begin position="125"/>
        <end position="128"/>
    </location>
    <ligand>
        <name>GTP</name>
        <dbReference type="ChEBI" id="CHEBI:37565"/>
    </ligand>
</feature>
<keyword evidence="8 11" id="KW-0342">GTP-binding</keyword>
<keyword evidence="9" id="KW-0449">Lipoprotein</keyword>
<evidence type="ECO:0000313" key="15">
    <source>
        <dbReference type="EMBL" id="CAC5435229.1"/>
    </source>
</evidence>
<dbReference type="Pfam" id="PF00025">
    <property type="entry name" value="Arf"/>
    <property type="match status" value="1"/>
</dbReference>
<dbReference type="SMR" id="A0A3S7XC57"/>
<dbReference type="EMBL" id="FR799623">
    <property type="protein sequence ID" value="CBZ39085.1"/>
    <property type="molecule type" value="Genomic_DNA"/>
</dbReference>
<evidence type="ECO:0000256" key="8">
    <source>
        <dbReference type="ARBA" id="ARBA00023134"/>
    </source>
</evidence>
<dbReference type="SUPFAM" id="SSF52540">
    <property type="entry name" value="P-loop containing nucleoside triphosphate hydrolases"/>
    <property type="match status" value="1"/>
</dbReference>
<dbReference type="PROSITE" id="PS51417">
    <property type="entry name" value="ARF"/>
    <property type="match status" value="1"/>
</dbReference>
<dbReference type="OrthoDB" id="2011769at2759"/>
<accession>A0A3S7XC57</accession>
<dbReference type="GO" id="GO:0015031">
    <property type="term" value="P:protein transport"/>
    <property type="evidence" value="ECO:0007669"/>
    <property type="project" value="UniProtKB-KW"/>
</dbReference>
<feature type="binding site" evidence="12">
    <location>
        <position position="47"/>
    </location>
    <ligand>
        <name>Mg(2+)</name>
        <dbReference type="ChEBI" id="CHEBI:18420"/>
    </ligand>
</feature>
<keyword evidence="20" id="KW-1185">Reference proteome</keyword>
<dbReference type="PANTHER" id="PTHR45697">
    <property type="entry name" value="ADP-RIBOSYLATION FACTOR-LIKE PROTEIN 2-RELATED"/>
    <property type="match status" value="1"/>
</dbReference>
<dbReference type="Proteomes" id="UP000318821">
    <property type="component" value="Unassembled WGS sequence"/>
</dbReference>
<reference evidence="22" key="5">
    <citation type="submission" date="2019-02" db="EMBL/GenBank/DDBJ databases">
        <title>FDA dAtabase for Regulatory Grade micrObial Sequences (FDA-ARGOS): Supporting development and validation of Infectious Disease Dx tests.</title>
        <authorList>
            <person name="Duncan R."/>
            <person name="Fisher C."/>
            <person name="Tallon L."/>
            <person name="Sadzewicz L."/>
            <person name="Sengamalay N."/>
            <person name="Ott S."/>
            <person name="Godinez A."/>
            <person name="Nagaraj S."/>
            <person name="Vavikolanu K."/>
            <person name="Vyas G."/>
            <person name="Nadendla S."/>
            <person name="Aluvathingal J."/>
            <person name="Sichtig H."/>
        </authorList>
    </citation>
    <scope>NUCLEOTIDE SEQUENCE [LARGE SCALE GENOMIC DNA]</scope>
    <source>
        <strain evidence="22">FDAARGOS_360</strain>
    </source>
</reference>
<evidence type="ECO:0000313" key="20">
    <source>
        <dbReference type="Proteomes" id="UP000274082"/>
    </source>
</evidence>
<evidence type="ECO:0000256" key="11">
    <source>
        <dbReference type="PIRSR" id="PIRSR606689-1"/>
    </source>
</evidence>
<evidence type="ECO:0000256" key="4">
    <source>
        <dbReference type="ARBA" id="ARBA00022707"/>
    </source>
</evidence>
<accession>E9BV06</accession>
<dbReference type="CDD" id="cd04155">
    <property type="entry name" value="Arl3"/>
    <property type="match status" value="1"/>
</dbReference>
<keyword evidence="5 11" id="KW-0547">Nucleotide-binding</keyword>
<evidence type="ECO:0000256" key="1">
    <source>
        <dbReference type="ARBA" id="ARBA00004555"/>
    </source>
</evidence>
<evidence type="ECO:0000256" key="5">
    <source>
        <dbReference type="ARBA" id="ARBA00022741"/>
    </source>
</evidence>
<dbReference type="SMART" id="SM00178">
    <property type="entry name" value="SAR"/>
    <property type="match status" value="1"/>
</dbReference>
<dbReference type="Proteomes" id="UP000601710">
    <property type="component" value="Chromosome 36"/>
</dbReference>
<reference evidence="15" key="8">
    <citation type="submission" date="2020-06" db="EMBL/GenBank/DDBJ databases">
        <authorList>
            <person name="Camacho E."/>
            <person name="Gonzalez-de la Fuente S."/>
            <person name="Rastrojo A."/>
            <person name="Peiro-Pastor R."/>
            <person name="Solana JC."/>
            <person name="Tabera L."/>
            <person name="Gamarro F."/>
            <person name="Carrasco-Ramiro F."/>
            <person name="Requena JM."/>
            <person name="Aguado B."/>
        </authorList>
    </citation>
    <scope>NUCLEOTIDE SEQUENCE</scope>
</reference>
<name>A0A3S7XC57_LEIDO</name>
<feature type="binding site" evidence="11">
    <location>
        <begin position="23"/>
        <end position="30"/>
    </location>
    <ligand>
        <name>GTP</name>
        <dbReference type="ChEBI" id="CHEBI:37565"/>
    </ligand>
</feature>
<evidence type="ECO:0000256" key="10">
    <source>
        <dbReference type="ARBA" id="ARBA00040616"/>
    </source>
</evidence>
<reference evidence="16" key="2">
    <citation type="submission" date="2011-01" db="EMBL/GenBank/DDBJ databases">
        <authorList>
            <person name="Zhao B.P."/>
            <person name="Ren Z.A."/>
            <person name="Li C.D."/>
        </authorList>
    </citation>
    <scope>NUCLEOTIDE SEQUENCE</scope>
    <source>
        <strain evidence="16">BPK282A1</strain>
    </source>
</reference>
<evidence type="ECO:0000256" key="9">
    <source>
        <dbReference type="ARBA" id="ARBA00023288"/>
    </source>
</evidence>
<evidence type="ECO:0000313" key="17">
    <source>
        <dbReference type="EMBL" id="TPP48749.1"/>
    </source>
</evidence>
<dbReference type="GO" id="GO:0005525">
    <property type="term" value="F:GTP binding"/>
    <property type="evidence" value="ECO:0007669"/>
    <property type="project" value="UniProtKB-KW"/>
</dbReference>
<feature type="binding site" evidence="11">
    <location>
        <position position="69"/>
    </location>
    <ligand>
        <name>GTP</name>
        <dbReference type="ChEBI" id="CHEBI:37565"/>
    </ligand>
</feature>
<evidence type="ECO:0000256" key="13">
    <source>
        <dbReference type="RuleBase" id="RU003925"/>
    </source>
</evidence>
<reference evidence="17" key="7">
    <citation type="submission" date="2019-02" db="EMBL/GenBank/DDBJ databases">
        <title>FDA dAtabase for Regulatory Grade micrObial Sequences (FDA-ARGOS): Supporting development and validation of Infectious Disease Dx tests.</title>
        <authorList>
            <person name="Duncan R."/>
            <person name="Fisher C."/>
            <person name="Tallon L.J."/>
            <person name="Sadzewicz L."/>
            <person name="Sengamalay N."/>
            <person name="Ott S."/>
            <person name="Godinez A."/>
            <person name="Nagaraj S."/>
            <person name="Nadendla S."/>
            <person name="Sichtig H."/>
        </authorList>
    </citation>
    <scope>NUCLEOTIDE SEQUENCE</scope>
    <source>
        <strain evidence="18">FDAARGOS_360</strain>
        <strain evidence="17">FDAARGOS_361</strain>
    </source>
</reference>
<dbReference type="Gene3D" id="3.40.50.300">
    <property type="entry name" value="P-loop containing nucleotide triphosphate hydrolases"/>
    <property type="match status" value="1"/>
</dbReference>
<dbReference type="GO" id="GO:0046872">
    <property type="term" value="F:metal ion binding"/>
    <property type="evidence" value="ECO:0007669"/>
    <property type="project" value="UniProtKB-KW"/>
</dbReference>
<dbReference type="GeneID" id="13386615"/>
<dbReference type="InterPro" id="IPR044612">
    <property type="entry name" value="ARL2/3"/>
</dbReference>
<reference evidence="16 19" key="1">
    <citation type="journal article" date="2011" name="Genome Res.">
        <title>Whole genome sequencing of multiple Leishmania donovani clinical isolates provides insights into population structure and mechanisms of drug resistance.</title>
        <authorList>
            <person name="Downing T."/>
            <person name="Imamura H."/>
            <person name="Decuypere S."/>
            <person name="Clark T.G."/>
            <person name="Coombs G.H."/>
            <person name="Cotton J.A."/>
            <person name="Hilley J.D."/>
            <person name="de Doncker S."/>
            <person name="Maes I."/>
            <person name="Mottram J.C."/>
            <person name="Quail M.A."/>
            <person name="Rijal S."/>
            <person name="Sanders M."/>
            <person name="Schonian G."/>
            <person name="Stark O."/>
            <person name="Sundar S."/>
            <person name="Vanaerschot M."/>
            <person name="Hertz-Fowler C."/>
            <person name="Dujardin J.C."/>
            <person name="Berriman M."/>
        </authorList>
    </citation>
    <scope>NUCLEOTIDE SEQUENCE [LARGE SCALE GENOMIC DNA]</scope>
    <source>
        <strain evidence="16 19">BPK282A1</strain>
    </source>
</reference>
<sequence>MGILDFLMRIRPTSRPAGILILGLDNAGKTSILRQLSDEDISHVASTQGFQIKKLVTGGIKINVWDMGGQRAARYYWRQYFKEADVVIYVIDAADPRRIREARRELEHLLEEEKVAGVPMLVFANKQDLLGAMSVEEVSVALNLTDLRDRRWHIQACSAKTGEGLDEGISWAVKQVKK</sequence>
<evidence type="ECO:0000256" key="2">
    <source>
        <dbReference type="ARBA" id="ARBA00010290"/>
    </source>
</evidence>
<dbReference type="Proteomes" id="UP000318447">
    <property type="component" value="Unassembled WGS sequence"/>
</dbReference>
<dbReference type="VEuPathDB" id="TriTrypDB:LdCL_360072400"/>
<evidence type="ECO:0000313" key="16">
    <source>
        <dbReference type="EMBL" id="CBZ39085.1"/>
    </source>
</evidence>
<reference evidence="21" key="6">
    <citation type="submission" date="2019-02" db="EMBL/GenBank/DDBJ databases">
        <title>FDA dAtabase for Regulatory Grade micrObial Sequences (FDA-ARGOS): Supporting development and validation of Infectious Disease Dx tests.</title>
        <authorList>
            <person name="Duncan R."/>
            <person name="Fisher C."/>
            <person name="Tallon L."/>
            <person name="Sadzewicz L."/>
            <person name="Sengamalay N."/>
            <person name="Ott S."/>
            <person name="Godinez A."/>
            <person name="Nagaraj S."/>
            <person name="Vavikolanu K."/>
            <person name="Nadendla S."/>
            <person name="Aluvathingal J."/>
            <person name="Sichtig H."/>
        </authorList>
    </citation>
    <scope>NUCLEOTIDE SEQUENCE [LARGE SCALE GENOMIC DNA]</scope>
    <source>
        <strain evidence="21">FDAARGOS_361</strain>
    </source>
</reference>
<dbReference type="InterPro" id="IPR006689">
    <property type="entry name" value="Small_GTPase_ARF/SAR"/>
</dbReference>
<gene>
    <name evidence="18" type="ORF">CGC20_19040</name>
    <name evidence="17" type="ORF">CGC21_15495</name>
    <name evidence="16" type="ORF">LDBPK_366490</name>
    <name evidence="14" type="ORF">LdCL_360072400</name>
    <name evidence="15" type="ORF">LDHU3_36.8600</name>
</gene>
<reference evidence="14 20" key="4">
    <citation type="journal article" date="2018" name="Sci. Rep.">
        <title>A complete Leishmania donovani reference genome identifies novel genetic variations associated with virulence.</title>
        <authorList>
            <person name="Lypaczewski P."/>
            <person name="Hoshizaki J."/>
            <person name="Zhang W.-W."/>
            <person name="McCall L.-I."/>
            <person name="Torcivia-Rodriguez J."/>
            <person name="Simonyan V."/>
            <person name="Kaur A."/>
            <person name="Dewar K."/>
            <person name="Matlashewski G."/>
        </authorList>
    </citation>
    <scope>NUCLEOTIDE SEQUENCE [LARGE SCALE GENOMIC DNA]</scope>
    <source>
        <strain evidence="14 20">LdCL</strain>
    </source>
</reference>
<evidence type="ECO:0000313" key="19">
    <source>
        <dbReference type="Proteomes" id="UP000008980"/>
    </source>
</evidence>
<protein>
    <recommendedName>
        <fullName evidence="10">ADP-ribosylation factor-like protein 3</fullName>
    </recommendedName>
</protein>